<dbReference type="GO" id="GO:0046872">
    <property type="term" value="F:metal ion binding"/>
    <property type="evidence" value="ECO:0007669"/>
    <property type="project" value="UniProtKB-KW"/>
</dbReference>
<organism evidence="10 11">
    <name type="scientific">Porphyromonas catoniae F0037</name>
    <dbReference type="NCBI Taxonomy" id="1127696"/>
    <lineage>
        <taxon>Bacteria</taxon>
        <taxon>Pseudomonadati</taxon>
        <taxon>Bacteroidota</taxon>
        <taxon>Bacteroidia</taxon>
        <taxon>Bacteroidales</taxon>
        <taxon>Porphyromonadaceae</taxon>
        <taxon>Porphyromonas</taxon>
    </lineage>
</organism>
<feature type="compositionally biased region" description="Basic and acidic residues" evidence="8">
    <location>
        <begin position="32"/>
        <end position="43"/>
    </location>
</feature>
<dbReference type="HOGENOM" id="CLU_049674_2_1_10"/>
<dbReference type="EMBL" id="AMEQ01000018">
    <property type="protein sequence ID" value="EKY02142.1"/>
    <property type="molecule type" value="Genomic_DNA"/>
</dbReference>
<evidence type="ECO:0000256" key="8">
    <source>
        <dbReference type="SAM" id="MobiDB-lite"/>
    </source>
</evidence>
<dbReference type="eggNOG" id="COG0349">
    <property type="taxonomic scope" value="Bacteria"/>
</dbReference>
<dbReference type="PANTHER" id="PTHR13620">
    <property type="entry name" value="3-5 EXONUCLEASE"/>
    <property type="match status" value="1"/>
</dbReference>
<dbReference type="InterPro" id="IPR012337">
    <property type="entry name" value="RNaseH-like_sf"/>
</dbReference>
<evidence type="ECO:0000256" key="5">
    <source>
        <dbReference type="ARBA" id="ARBA00022842"/>
    </source>
</evidence>
<keyword evidence="1" id="KW-0540">Nuclease</keyword>
<feature type="region of interest" description="Disordered" evidence="8">
    <location>
        <begin position="1"/>
        <end position="47"/>
    </location>
</feature>
<keyword evidence="5" id="KW-0460">Magnesium</keyword>
<evidence type="ECO:0000313" key="10">
    <source>
        <dbReference type="EMBL" id="EKY02142.1"/>
    </source>
</evidence>
<dbReference type="Proteomes" id="UP000010408">
    <property type="component" value="Unassembled WGS sequence"/>
</dbReference>
<dbReference type="PATRIC" id="fig|1127696.3.peg.466"/>
<sequence length="254" mass="28335">MTKKTTATQRKVAKSSTKASSNRAKSRSPQVQEEKPLRPERQRKATQPFTLTQLYPATISDDELSHLPIAKCPVPLHVIDTKLDARKAVAKIRRASCVGIDTETRPSFKAGVRYDVSLLQIATDEECFLFRLNMIGLTKSLIGLLEDPSILKVGLSLKDDLSALNRRETFTAASFVELQRLCGGYGIRELSLLKIYAIIFAERMSKAQRMSNWEDKVLSPAQIHYAALDAWASLRIYQTLLASPTPSPTNFALL</sequence>
<proteinExistence type="predicted"/>
<evidence type="ECO:0000256" key="1">
    <source>
        <dbReference type="ARBA" id="ARBA00022722"/>
    </source>
</evidence>
<feature type="domain" description="3'-5' exonuclease" evidence="9">
    <location>
        <begin position="76"/>
        <end position="245"/>
    </location>
</feature>
<evidence type="ECO:0000313" key="11">
    <source>
        <dbReference type="Proteomes" id="UP000010408"/>
    </source>
</evidence>
<gene>
    <name evidence="10" type="ORF">HMPREF9134_00530</name>
</gene>
<comment type="caution">
    <text evidence="10">The sequence shown here is derived from an EMBL/GenBank/DDBJ whole genome shotgun (WGS) entry which is preliminary data.</text>
</comment>
<dbReference type="InterPro" id="IPR051132">
    <property type="entry name" value="3-5_Exonuclease_domain"/>
</dbReference>
<name>L1NFZ9_9PORP</name>
<evidence type="ECO:0000256" key="6">
    <source>
        <dbReference type="ARBA" id="ARBA00040531"/>
    </source>
</evidence>
<dbReference type="InterPro" id="IPR036397">
    <property type="entry name" value="RNaseH_sf"/>
</dbReference>
<dbReference type="GO" id="GO:0008408">
    <property type="term" value="F:3'-5' exonuclease activity"/>
    <property type="evidence" value="ECO:0007669"/>
    <property type="project" value="InterPro"/>
</dbReference>
<keyword evidence="4 10" id="KW-0269">Exonuclease</keyword>
<dbReference type="PANTHER" id="PTHR13620:SF109">
    <property type="entry name" value="3'-5' EXONUCLEASE"/>
    <property type="match status" value="1"/>
</dbReference>
<dbReference type="CDD" id="cd06141">
    <property type="entry name" value="WRN_exo"/>
    <property type="match status" value="1"/>
</dbReference>
<dbReference type="SUPFAM" id="SSF53098">
    <property type="entry name" value="Ribonuclease H-like"/>
    <property type="match status" value="1"/>
</dbReference>
<dbReference type="InterPro" id="IPR002562">
    <property type="entry name" value="3'-5'_exonuclease_dom"/>
</dbReference>
<evidence type="ECO:0000256" key="3">
    <source>
        <dbReference type="ARBA" id="ARBA00022801"/>
    </source>
</evidence>
<accession>L1NFZ9</accession>
<protein>
    <recommendedName>
        <fullName evidence="6">3'-5' exonuclease</fullName>
    </recommendedName>
    <alternativeName>
        <fullName evidence="7">Werner Syndrome-like exonuclease</fullName>
    </alternativeName>
</protein>
<dbReference type="GO" id="GO:0003676">
    <property type="term" value="F:nucleic acid binding"/>
    <property type="evidence" value="ECO:0007669"/>
    <property type="project" value="InterPro"/>
</dbReference>
<evidence type="ECO:0000256" key="7">
    <source>
        <dbReference type="ARBA" id="ARBA00042761"/>
    </source>
</evidence>
<dbReference type="GO" id="GO:0006139">
    <property type="term" value="P:nucleobase-containing compound metabolic process"/>
    <property type="evidence" value="ECO:0007669"/>
    <property type="project" value="InterPro"/>
</dbReference>
<keyword evidence="2" id="KW-0479">Metal-binding</keyword>
<evidence type="ECO:0000256" key="2">
    <source>
        <dbReference type="ARBA" id="ARBA00022723"/>
    </source>
</evidence>
<keyword evidence="3" id="KW-0378">Hydrolase</keyword>
<feature type="compositionally biased region" description="Polar residues" evidence="8">
    <location>
        <begin position="1"/>
        <end position="31"/>
    </location>
</feature>
<reference evidence="10 11" key="1">
    <citation type="submission" date="2012-05" db="EMBL/GenBank/DDBJ databases">
        <authorList>
            <person name="Weinstock G."/>
            <person name="Sodergren E."/>
            <person name="Lobos E.A."/>
            <person name="Fulton L."/>
            <person name="Fulton R."/>
            <person name="Courtney L."/>
            <person name="Fronick C."/>
            <person name="O'Laughlin M."/>
            <person name="Godfrey J."/>
            <person name="Wilson R.M."/>
            <person name="Miner T."/>
            <person name="Farmer C."/>
            <person name="Delehaunty K."/>
            <person name="Cordes M."/>
            <person name="Minx P."/>
            <person name="Tomlinson C."/>
            <person name="Chen J."/>
            <person name="Wollam A."/>
            <person name="Pepin K.H."/>
            <person name="Bhonagiri V."/>
            <person name="Zhang X."/>
            <person name="Suruliraj S."/>
            <person name="Warren W."/>
            <person name="Mitreva M."/>
            <person name="Mardis E.R."/>
            <person name="Wilson R.K."/>
        </authorList>
    </citation>
    <scope>NUCLEOTIDE SEQUENCE [LARGE SCALE GENOMIC DNA]</scope>
    <source>
        <strain evidence="10 11">F0037</strain>
    </source>
</reference>
<evidence type="ECO:0000256" key="4">
    <source>
        <dbReference type="ARBA" id="ARBA00022839"/>
    </source>
</evidence>
<dbReference type="Pfam" id="PF01612">
    <property type="entry name" value="DNA_pol_A_exo1"/>
    <property type="match status" value="1"/>
</dbReference>
<dbReference type="Gene3D" id="3.30.420.10">
    <property type="entry name" value="Ribonuclease H-like superfamily/Ribonuclease H"/>
    <property type="match status" value="1"/>
</dbReference>
<dbReference type="SMART" id="SM00474">
    <property type="entry name" value="35EXOc"/>
    <property type="match status" value="1"/>
</dbReference>
<dbReference type="STRING" id="1127696.HMPREF9134_00530"/>
<dbReference type="AlphaFoldDB" id="L1NFZ9"/>
<evidence type="ECO:0000259" key="9">
    <source>
        <dbReference type="SMART" id="SM00474"/>
    </source>
</evidence>
<dbReference type="RefSeq" id="WP_005468715.1">
    <property type="nucleotide sequence ID" value="NZ_KB291043.1"/>
</dbReference>